<dbReference type="GeneID" id="57963883"/>
<proteinExistence type="predicted"/>
<evidence type="ECO:0000313" key="4">
    <source>
        <dbReference type="Proteomes" id="UP000013085"/>
    </source>
</evidence>
<dbReference type="HOGENOM" id="CLU_1746424_0_0_9"/>
<dbReference type="EMBL" id="AGYR01000039">
    <property type="protein sequence ID" value="ENZ12338.1"/>
    <property type="molecule type" value="Genomic_DNA"/>
</dbReference>
<evidence type="ECO:0000259" key="2">
    <source>
        <dbReference type="Pfam" id="PF02517"/>
    </source>
</evidence>
<keyword evidence="1" id="KW-0812">Transmembrane</keyword>
<dbReference type="PATRIC" id="fig|999408.3.peg.3744"/>
<comment type="caution">
    <text evidence="3">The sequence shown here is derived from an EMBL/GenBank/DDBJ whole genome shotgun (WGS) entry which is preliminary data.</text>
</comment>
<dbReference type="GO" id="GO:0004175">
    <property type="term" value="F:endopeptidase activity"/>
    <property type="evidence" value="ECO:0007669"/>
    <property type="project" value="UniProtKB-ARBA"/>
</dbReference>
<evidence type="ECO:0000313" key="3">
    <source>
        <dbReference type="EMBL" id="ENZ12338.1"/>
    </source>
</evidence>
<gene>
    <name evidence="3" type="ORF">HMPREF1090_03461</name>
</gene>
<name>A0A0E2H767_9FIRM</name>
<reference evidence="3 4" key="1">
    <citation type="submission" date="2013-01" db="EMBL/GenBank/DDBJ databases">
        <title>The Genome Sequence of Clostridium clostridioforme 90A8.</title>
        <authorList>
            <consortium name="The Broad Institute Genome Sequencing Platform"/>
            <person name="Earl A."/>
            <person name="Ward D."/>
            <person name="Feldgarden M."/>
            <person name="Gevers D."/>
            <person name="Courvalin P."/>
            <person name="Lambert T."/>
            <person name="Walker B."/>
            <person name="Young S.K."/>
            <person name="Zeng Q."/>
            <person name="Gargeya S."/>
            <person name="Fitzgerald M."/>
            <person name="Haas B."/>
            <person name="Abouelleil A."/>
            <person name="Alvarado L."/>
            <person name="Arachchi H.M."/>
            <person name="Berlin A.M."/>
            <person name="Chapman S.B."/>
            <person name="Dewar J."/>
            <person name="Goldberg J."/>
            <person name="Griggs A."/>
            <person name="Gujja S."/>
            <person name="Hansen M."/>
            <person name="Howarth C."/>
            <person name="Imamovic A."/>
            <person name="Larimer J."/>
            <person name="McCowan C."/>
            <person name="Murphy C."/>
            <person name="Neiman D."/>
            <person name="Pearson M."/>
            <person name="Priest M."/>
            <person name="Roberts A."/>
            <person name="Saif S."/>
            <person name="Shea T."/>
            <person name="Sisk P."/>
            <person name="Sykes S."/>
            <person name="Wortman J."/>
            <person name="Nusbaum C."/>
            <person name="Birren B."/>
        </authorList>
    </citation>
    <scope>NUCLEOTIDE SEQUENCE [LARGE SCALE GENOMIC DNA]</scope>
    <source>
        <strain evidence="3 4">90A8</strain>
    </source>
</reference>
<keyword evidence="1" id="KW-1133">Transmembrane helix</keyword>
<dbReference type="Pfam" id="PF02517">
    <property type="entry name" value="Rce1-like"/>
    <property type="match status" value="1"/>
</dbReference>
<organism evidence="3 4">
    <name type="scientific">[Clostridium] clostridioforme 90A8</name>
    <dbReference type="NCBI Taxonomy" id="999408"/>
    <lineage>
        <taxon>Bacteria</taxon>
        <taxon>Bacillati</taxon>
        <taxon>Bacillota</taxon>
        <taxon>Clostridia</taxon>
        <taxon>Lachnospirales</taxon>
        <taxon>Lachnospiraceae</taxon>
        <taxon>Enterocloster</taxon>
    </lineage>
</organism>
<dbReference type="RefSeq" id="WP_002586301.1">
    <property type="nucleotide sequence ID" value="NZ_KB850979.1"/>
</dbReference>
<feature type="transmembrane region" description="Helical" evidence="1">
    <location>
        <begin position="12"/>
        <end position="30"/>
    </location>
</feature>
<feature type="transmembrane region" description="Helical" evidence="1">
    <location>
        <begin position="50"/>
        <end position="68"/>
    </location>
</feature>
<protein>
    <recommendedName>
        <fullName evidence="2">CAAX prenyl protease 2/Lysostaphin resistance protein A-like domain-containing protein</fullName>
    </recommendedName>
</protein>
<sequence length="149" mass="16385">MRDGKQALPPGWQKRILAAALAALAGNLLVKVIPWPESLLSSYEEAMEPALSRGAGFLWMTLVLAPVLEEGAFRLVLYGWLRRFMALFPAAVISSLAFGMYHGNWIQGTYAFFLGMVLAWGYEGSEYRRYPMAVLMHGAANLAVLAAFG</sequence>
<feature type="transmembrane region" description="Helical" evidence="1">
    <location>
        <begin position="105"/>
        <end position="123"/>
    </location>
</feature>
<feature type="transmembrane region" description="Helical" evidence="1">
    <location>
        <begin position="80"/>
        <end position="99"/>
    </location>
</feature>
<evidence type="ECO:0000256" key="1">
    <source>
        <dbReference type="SAM" id="Phobius"/>
    </source>
</evidence>
<dbReference type="AlphaFoldDB" id="A0A0E2H767"/>
<keyword evidence="1" id="KW-0472">Membrane</keyword>
<dbReference type="InterPro" id="IPR003675">
    <property type="entry name" value="Rce1/LyrA-like_dom"/>
</dbReference>
<dbReference type="GO" id="GO:0080120">
    <property type="term" value="P:CAAX-box protein maturation"/>
    <property type="evidence" value="ECO:0007669"/>
    <property type="project" value="UniProtKB-ARBA"/>
</dbReference>
<accession>A0A0E2H767</accession>
<dbReference type="Proteomes" id="UP000013085">
    <property type="component" value="Unassembled WGS sequence"/>
</dbReference>
<feature type="domain" description="CAAX prenyl protease 2/Lysostaphin resistance protein A-like" evidence="2">
    <location>
        <begin position="57"/>
        <end position="142"/>
    </location>
</feature>